<name>A0A1W0A1I2_9STRA</name>
<dbReference type="SUPFAM" id="SSF52047">
    <property type="entry name" value="RNI-like"/>
    <property type="match status" value="2"/>
</dbReference>
<comment type="caution">
    <text evidence="1">The sequence shown here is derived from an EMBL/GenBank/DDBJ whole genome shotgun (WGS) entry which is preliminary data.</text>
</comment>
<dbReference type="SMART" id="SM00368">
    <property type="entry name" value="LRR_RI"/>
    <property type="match status" value="5"/>
</dbReference>
<dbReference type="OrthoDB" id="18598at2759"/>
<evidence type="ECO:0000313" key="1">
    <source>
        <dbReference type="EMBL" id="OQS04126.1"/>
    </source>
</evidence>
<keyword evidence="2" id="KW-1185">Reference proteome</keyword>
<accession>A0A1W0A1I2</accession>
<dbReference type="PANTHER" id="PTHR24112">
    <property type="entry name" value="LEUCINE-RICH REPEAT, ISOFORM F-RELATED"/>
    <property type="match status" value="1"/>
</dbReference>
<dbReference type="Proteomes" id="UP000243217">
    <property type="component" value="Unassembled WGS sequence"/>
</dbReference>
<sequence>MQKSPWQLQTLDLSENKFTKEMLTTLASSFRQFPIGLTNLHLARCGIPSNLFTLLFSTFKEPSWISTLRVLDISFNTLDNEGTVSLVDWISSVSALQRLAIAGTNLDTTKFFRALRNNSALYASSLTELDISYSTLKEDACMNFSEILVDSKTLCTLVLRGITVPKQGFQTILSPWFTNARLHDMTLSADLSENDFSGLKGKALAELFKLAPALNALRLNRCGLRDDTLAVLVTALGCCKSIQALHIENNGGKTSTINSIFSAAPSLEDKPGDAFLKLLTTNKNLKEMYLSSHNGGHRYSMNILRPILHSIGISFLEVLDISGNRGGDDVAKSLALALPKTTQLRALFWDENHTSLAGFELFQEGLRQNTSVVVMPVPIQDTRRLLDGRDPPREELFALLGAYYAFIQRNQTMMSVSVMESVIIREYDESDTWRNSMLRSTTKDLRQSWSAAVQTLVNKTE</sequence>
<evidence type="ECO:0000313" key="2">
    <source>
        <dbReference type="Proteomes" id="UP000243217"/>
    </source>
</evidence>
<dbReference type="AlphaFoldDB" id="A0A1W0A1I2"/>
<dbReference type="Gene3D" id="3.80.10.10">
    <property type="entry name" value="Ribonuclease Inhibitor"/>
    <property type="match status" value="1"/>
</dbReference>
<dbReference type="Pfam" id="PF00560">
    <property type="entry name" value="LRR_1"/>
    <property type="match status" value="1"/>
</dbReference>
<dbReference type="EMBL" id="JNBS01000676">
    <property type="protein sequence ID" value="OQS04126.1"/>
    <property type="molecule type" value="Genomic_DNA"/>
</dbReference>
<dbReference type="InterPro" id="IPR001611">
    <property type="entry name" value="Leu-rich_rpt"/>
</dbReference>
<dbReference type="InterPro" id="IPR032675">
    <property type="entry name" value="LRR_dom_sf"/>
</dbReference>
<dbReference type="InterPro" id="IPR051279">
    <property type="entry name" value="PP1-Reg/Actin-Interact_Protein"/>
</dbReference>
<dbReference type="STRING" id="74557.A0A1W0A1I2"/>
<organism evidence="1 2">
    <name type="scientific">Thraustotheca clavata</name>
    <dbReference type="NCBI Taxonomy" id="74557"/>
    <lineage>
        <taxon>Eukaryota</taxon>
        <taxon>Sar</taxon>
        <taxon>Stramenopiles</taxon>
        <taxon>Oomycota</taxon>
        <taxon>Saprolegniomycetes</taxon>
        <taxon>Saprolegniales</taxon>
        <taxon>Achlyaceae</taxon>
        <taxon>Thraustotheca</taxon>
    </lineage>
</organism>
<reference evidence="1 2" key="1">
    <citation type="journal article" date="2014" name="Genome Biol. Evol.">
        <title>The secreted proteins of Achlya hypogyna and Thraustotheca clavata identify the ancestral oomycete secretome and reveal gene acquisitions by horizontal gene transfer.</title>
        <authorList>
            <person name="Misner I."/>
            <person name="Blouin N."/>
            <person name="Leonard G."/>
            <person name="Richards T.A."/>
            <person name="Lane C.E."/>
        </authorList>
    </citation>
    <scope>NUCLEOTIDE SEQUENCE [LARGE SCALE GENOMIC DNA]</scope>
    <source>
        <strain evidence="1 2">ATCC 34112</strain>
    </source>
</reference>
<proteinExistence type="predicted"/>
<protein>
    <submittedName>
        <fullName evidence="1">Uncharacterized protein</fullName>
    </submittedName>
</protein>
<gene>
    <name evidence="1" type="ORF">THRCLA_03608</name>
</gene>